<dbReference type="InterPro" id="IPR012427">
    <property type="entry name" value="DUF1622"/>
</dbReference>
<dbReference type="EMBL" id="RCDC01000004">
    <property type="protein sequence ID" value="RLK56099.1"/>
    <property type="molecule type" value="Genomic_DNA"/>
</dbReference>
<dbReference type="PANTHER" id="PTHR38468">
    <property type="entry name" value="SLL0939 PROTEIN"/>
    <property type="match status" value="1"/>
</dbReference>
<keyword evidence="1" id="KW-0472">Membrane</keyword>
<dbReference type="OrthoDB" id="9812897at2"/>
<evidence type="ECO:0000313" key="3">
    <source>
        <dbReference type="Proteomes" id="UP000274786"/>
    </source>
</evidence>
<comment type="caution">
    <text evidence="2">The sequence shown here is derived from an EMBL/GenBank/DDBJ whole genome shotgun (WGS) entry which is preliminary data.</text>
</comment>
<reference evidence="2 3" key="1">
    <citation type="submission" date="2018-10" db="EMBL/GenBank/DDBJ databases">
        <title>Comparative analysis of microorganisms from saline springs in Andes Mountain Range, Colombia.</title>
        <authorList>
            <person name="Rubin E."/>
        </authorList>
    </citation>
    <scope>NUCLEOTIDE SEQUENCE [LARGE SCALE GENOMIC DNA]</scope>
    <source>
        <strain evidence="2 3">USBA GBX 843</strain>
    </source>
</reference>
<protein>
    <submittedName>
        <fullName evidence="2">Putative membrane protein</fullName>
    </submittedName>
</protein>
<sequence length="127" mass="14268">MLPLKAWLIAITEPVVVIIDAMALVLIAMATVVVFVRAVRLALRGHLTNVERRDLWLGYGRWLVAGLTMQLSADIIESSIYTSWDAIGQLAAIAVIRTFLNYFLERDIADVRERQRATRPAPEPEPL</sequence>
<dbReference type="RefSeq" id="WP_121036991.1">
    <property type="nucleotide sequence ID" value="NZ_RCDC01000004.1"/>
</dbReference>
<dbReference type="Pfam" id="PF07784">
    <property type="entry name" value="DUF1622"/>
    <property type="match status" value="1"/>
</dbReference>
<evidence type="ECO:0000256" key="1">
    <source>
        <dbReference type="SAM" id="Phobius"/>
    </source>
</evidence>
<proteinExistence type="predicted"/>
<dbReference type="PANTHER" id="PTHR38468:SF1">
    <property type="entry name" value="SLL0939 PROTEIN"/>
    <property type="match status" value="1"/>
</dbReference>
<dbReference type="Proteomes" id="UP000274786">
    <property type="component" value="Unassembled WGS sequence"/>
</dbReference>
<gene>
    <name evidence="2" type="ORF">BCL79_0473</name>
</gene>
<keyword evidence="1" id="KW-1133">Transmembrane helix</keyword>
<evidence type="ECO:0000313" key="2">
    <source>
        <dbReference type="EMBL" id="RLK56099.1"/>
    </source>
</evidence>
<organism evidence="2 3">
    <name type="scientific">Stenotrophomonas rhizophila</name>
    <dbReference type="NCBI Taxonomy" id="216778"/>
    <lineage>
        <taxon>Bacteria</taxon>
        <taxon>Pseudomonadati</taxon>
        <taxon>Pseudomonadota</taxon>
        <taxon>Gammaproteobacteria</taxon>
        <taxon>Lysobacterales</taxon>
        <taxon>Lysobacteraceae</taxon>
        <taxon>Stenotrophomonas</taxon>
    </lineage>
</organism>
<feature type="transmembrane region" description="Helical" evidence="1">
    <location>
        <begin position="6"/>
        <end position="39"/>
    </location>
</feature>
<accession>A0A498CDW8</accession>
<keyword evidence="1" id="KW-0812">Transmembrane</keyword>
<dbReference type="AlphaFoldDB" id="A0A498CDW8"/>
<name>A0A498CDW8_9GAMM</name>